<evidence type="ECO:0000313" key="1">
    <source>
        <dbReference type="EMBL" id="KZS45175.1"/>
    </source>
</evidence>
<proteinExistence type="predicted"/>
<dbReference type="OrthoDB" id="2376882at2"/>
<sequence>MTRKLLDGNGLWESSRMMLPEHKYAINRKQHEEGRKNKPILDGQEIELIETALVESFHEHRSVTVQIFDEYQDVNFTGIVTVIHTYRREIKLSISSGEWEWIKIEDIISVS</sequence>
<dbReference type="Pfam" id="PF08863">
    <property type="entry name" value="YolD"/>
    <property type="match status" value="1"/>
</dbReference>
<dbReference type="RefSeq" id="WP_063477670.1">
    <property type="nucleotide sequence ID" value="NZ_JBCMWP010000019.1"/>
</dbReference>
<dbReference type="InterPro" id="IPR014962">
    <property type="entry name" value="YolD"/>
</dbReference>
<dbReference type="PANTHER" id="PTHR40051:SF1">
    <property type="entry name" value="YOLD-LIKE FAMILY PROTEIN"/>
    <property type="match status" value="1"/>
</dbReference>
<gene>
    <name evidence="1" type="ORF">AWU65_04115</name>
</gene>
<dbReference type="PANTHER" id="PTHR40051">
    <property type="entry name" value="IG HYPOTHETICAL 15966"/>
    <property type="match status" value="1"/>
</dbReference>
<name>A0A163GVD7_9BACL</name>
<reference evidence="1" key="1">
    <citation type="journal article" date="2016" name="Genome Announc.">
        <title>Draft genomes of two strains of Paenibacillus glucanolyticus with capability to degrade lignocellulose.</title>
        <authorList>
            <person name="Mathews S.L."/>
            <person name="Pawlak J."/>
            <person name="Grunden A.M."/>
        </authorList>
    </citation>
    <scope>NUCLEOTIDE SEQUENCE [LARGE SCALE GENOMIC DNA]</scope>
    <source>
        <strain evidence="1">SLM1</strain>
    </source>
</reference>
<accession>A0A163GVD7</accession>
<organism evidence="1 2">
    <name type="scientific">Paenibacillus glucanolyticus</name>
    <dbReference type="NCBI Taxonomy" id="59843"/>
    <lineage>
        <taxon>Bacteria</taxon>
        <taxon>Bacillati</taxon>
        <taxon>Bacillota</taxon>
        <taxon>Bacilli</taxon>
        <taxon>Bacillales</taxon>
        <taxon>Paenibacillaceae</taxon>
        <taxon>Paenibacillus</taxon>
    </lineage>
</organism>
<dbReference type="AlphaFoldDB" id="A0A163GVD7"/>
<protein>
    <recommendedName>
        <fullName evidence="3">YolD-like family protein</fullName>
    </recommendedName>
</protein>
<dbReference type="Proteomes" id="UP000076796">
    <property type="component" value="Unassembled WGS sequence"/>
</dbReference>
<evidence type="ECO:0008006" key="3">
    <source>
        <dbReference type="Google" id="ProtNLM"/>
    </source>
</evidence>
<evidence type="ECO:0000313" key="2">
    <source>
        <dbReference type="Proteomes" id="UP000076796"/>
    </source>
</evidence>
<comment type="caution">
    <text evidence="1">The sequence shown here is derived from an EMBL/GenBank/DDBJ whole genome shotgun (WGS) entry which is preliminary data.</text>
</comment>
<keyword evidence="2" id="KW-1185">Reference proteome</keyword>
<dbReference type="EMBL" id="LWMH01000001">
    <property type="protein sequence ID" value="KZS45175.1"/>
    <property type="molecule type" value="Genomic_DNA"/>
</dbReference>